<evidence type="ECO:0000256" key="1">
    <source>
        <dbReference type="ARBA" id="ARBA00023157"/>
    </source>
</evidence>
<accession>A0A1W0X1Q6</accession>
<dbReference type="PANTHER" id="PTHR24256">
    <property type="entry name" value="TRYPTASE-RELATED"/>
    <property type="match status" value="1"/>
</dbReference>
<reference evidence="6" key="1">
    <citation type="submission" date="2017-01" db="EMBL/GenBank/DDBJ databases">
        <title>Comparative genomics of anhydrobiosis in the tardigrade Hypsibius dujardini.</title>
        <authorList>
            <person name="Yoshida Y."/>
            <person name="Koutsovoulos G."/>
            <person name="Laetsch D."/>
            <person name="Stevens L."/>
            <person name="Kumar S."/>
            <person name="Horikawa D."/>
            <person name="Ishino K."/>
            <person name="Komine S."/>
            <person name="Tomita M."/>
            <person name="Blaxter M."/>
            <person name="Arakawa K."/>
        </authorList>
    </citation>
    <scope>NUCLEOTIDE SEQUENCE [LARGE SCALE GENOMIC DNA]</scope>
    <source>
        <strain evidence="6">Z151</strain>
    </source>
</reference>
<dbReference type="Pfam" id="PF00089">
    <property type="entry name" value="Trypsin"/>
    <property type="match status" value="1"/>
</dbReference>
<proteinExistence type="inferred from homology"/>
<organism evidence="5 6">
    <name type="scientific">Hypsibius exemplaris</name>
    <name type="common">Freshwater tardigrade</name>
    <dbReference type="NCBI Taxonomy" id="2072580"/>
    <lineage>
        <taxon>Eukaryota</taxon>
        <taxon>Metazoa</taxon>
        <taxon>Ecdysozoa</taxon>
        <taxon>Tardigrada</taxon>
        <taxon>Eutardigrada</taxon>
        <taxon>Parachela</taxon>
        <taxon>Hypsibioidea</taxon>
        <taxon>Hypsibiidae</taxon>
        <taxon>Hypsibius</taxon>
    </lineage>
</organism>
<dbReference type="OrthoDB" id="6339452at2759"/>
<dbReference type="PROSITE" id="PS00135">
    <property type="entry name" value="TRYPSIN_SER"/>
    <property type="match status" value="1"/>
</dbReference>
<dbReference type="PRINTS" id="PR00722">
    <property type="entry name" value="CHYMOTRYPSIN"/>
</dbReference>
<evidence type="ECO:0000313" key="6">
    <source>
        <dbReference type="Proteomes" id="UP000192578"/>
    </source>
</evidence>
<evidence type="ECO:0000256" key="2">
    <source>
        <dbReference type="ARBA" id="ARBA00024195"/>
    </source>
</evidence>
<feature type="signal peptide" evidence="3">
    <location>
        <begin position="1"/>
        <end position="28"/>
    </location>
</feature>
<keyword evidence="1" id="KW-1015">Disulfide bond</keyword>
<protein>
    <submittedName>
        <fullName evidence="5">Tryptase-2</fullName>
    </submittedName>
</protein>
<dbReference type="InterPro" id="IPR043504">
    <property type="entry name" value="Peptidase_S1_PA_chymotrypsin"/>
</dbReference>
<dbReference type="Gene3D" id="2.40.10.10">
    <property type="entry name" value="Trypsin-like serine proteases"/>
    <property type="match status" value="1"/>
</dbReference>
<dbReference type="SUPFAM" id="SSF50494">
    <property type="entry name" value="Trypsin-like serine proteases"/>
    <property type="match status" value="1"/>
</dbReference>
<dbReference type="Proteomes" id="UP000192578">
    <property type="component" value="Unassembled WGS sequence"/>
</dbReference>
<dbReference type="GO" id="GO:0004252">
    <property type="term" value="F:serine-type endopeptidase activity"/>
    <property type="evidence" value="ECO:0007669"/>
    <property type="project" value="InterPro"/>
</dbReference>
<dbReference type="InterPro" id="IPR051487">
    <property type="entry name" value="Ser/Thr_Proteases_Immune/Dev"/>
</dbReference>
<feature type="domain" description="Peptidase S1" evidence="4">
    <location>
        <begin position="140"/>
        <end position="401"/>
    </location>
</feature>
<gene>
    <name evidence="5" type="ORF">BV898_04635</name>
</gene>
<dbReference type="SMART" id="SM00020">
    <property type="entry name" value="Tryp_SPc"/>
    <property type="match status" value="1"/>
</dbReference>
<comment type="caution">
    <text evidence="5">The sequence shown here is derived from an EMBL/GenBank/DDBJ whole genome shotgun (WGS) entry which is preliminary data.</text>
</comment>
<dbReference type="AlphaFoldDB" id="A0A1W0X1Q6"/>
<dbReference type="InterPro" id="IPR009003">
    <property type="entry name" value="Peptidase_S1_PA"/>
</dbReference>
<dbReference type="InterPro" id="IPR001314">
    <property type="entry name" value="Peptidase_S1A"/>
</dbReference>
<keyword evidence="6" id="KW-1185">Reference proteome</keyword>
<dbReference type="PROSITE" id="PS50240">
    <property type="entry name" value="TRYPSIN_DOM"/>
    <property type="match status" value="1"/>
</dbReference>
<sequence length="408" mass="43720">MRLVPTFGTLLLLLQCVAVFGPVRVTTAEQCGLPGTGQTDPFRLATQLTGTFVPPVPVAPVAIAPPVRNRPWISFGRQAAADGSSTEQLPKPGNAVSAFEQILSSFFGRPGRILRRRRTRREVGNSTASGGLTLARVKRIVGGYDATPGQVCWQVKVQIGSAFDETICGGSIIGTRTILMAAHCLFDEETKRRVMDRRVSVVVGGSNRDIGEPYGRDFTGCAETYAIERSVVHPAYNYDLNDNDIAILILARPIDLDRKTCACAICLNSRLPQPAEWCVVSGFGEESNDGRTDRSPVPLKWTQLQIRPNDYSGSCAFNSFARTAAGPGQRTNIDLFVCAGTQPYEDTCQGDSGGPLVCLDPVRGNYYQAGITSFGDDCGAGVGGQYTKVGAYIPWIIAMSPVGDVGAS</sequence>
<dbReference type="InterPro" id="IPR033116">
    <property type="entry name" value="TRYPSIN_SER"/>
</dbReference>
<dbReference type="GO" id="GO:0006508">
    <property type="term" value="P:proteolysis"/>
    <property type="evidence" value="ECO:0007669"/>
    <property type="project" value="InterPro"/>
</dbReference>
<name>A0A1W0X1Q6_HYPEX</name>
<evidence type="ECO:0000313" key="5">
    <source>
        <dbReference type="EMBL" id="OQV21427.1"/>
    </source>
</evidence>
<dbReference type="CDD" id="cd00190">
    <property type="entry name" value="Tryp_SPc"/>
    <property type="match status" value="1"/>
</dbReference>
<feature type="chain" id="PRO_5012122205" evidence="3">
    <location>
        <begin position="29"/>
        <end position="408"/>
    </location>
</feature>
<keyword evidence="3" id="KW-0732">Signal</keyword>
<evidence type="ECO:0000256" key="3">
    <source>
        <dbReference type="SAM" id="SignalP"/>
    </source>
</evidence>
<comment type="similarity">
    <text evidence="2">Belongs to the peptidase S1 family. CLIP subfamily.</text>
</comment>
<dbReference type="InterPro" id="IPR001254">
    <property type="entry name" value="Trypsin_dom"/>
</dbReference>
<evidence type="ECO:0000259" key="4">
    <source>
        <dbReference type="PROSITE" id="PS50240"/>
    </source>
</evidence>
<dbReference type="EMBL" id="MTYJ01000023">
    <property type="protein sequence ID" value="OQV21427.1"/>
    <property type="molecule type" value="Genomic_DNA"/>
</dbReference>